<name>A0A2R3IX38_9PSED</name>
<keyword evidence="2" id="KW-1185">Reference proteome</keyword>
<proteinExistence type="predicted"/>
<gene>
    <name evidence="1" type="ORF">CSB93_5731</name>
</gene>
<evidence type="ECO:0000313" key="2">
    <source>
        <dbReference type="Proteomes" id="UP000238390"/>
    </source>
</evidence>
<dbReference type="EMBL" id="CP027169">
    <property type="protein sequence ID" value="AVK06433.1"/>
    <property type="molecule type" value="Genomic_DNA"/>
</dbReference>
<organism evidence="1 2">
    <name type="scientific">Pseudomonas paraeruginosa</name>
    <dbReference type="NCBI Taxonomy" id="2994495"/>
    <lineage>
        <taxon>Bacteria</taxon>
        <taxon>Pseudomonadati</taxon>
        <taxon>Pseudomonadota</taxon>
        <taxon>Gammaproteobacteria</taxon>
        <taxon>Pseudomonadales</taxon>
        <taxon>Pseudomonadaceae</taxon>
        <taxon>Pseudomonas</taxon>
    </lineage>
</organism>
<sequence length="41" mass="4494">MPSSDGKPFKINSLKGFISYGFSQWLGRPVAVFQLKGSFNG</sequence>
<protein>
    <submittedName>
        <fullName evidence="1">Uncharacterized protein</fullName>
    </submittedName>
</protein>
<dbReference type="AlphaFoldDB" id="A0A2R3IX38"/>
<dbReference type="Proteomes" id="UP000238390">
    <property type="component" value="Chromosome"/>
</dbReference>
<evidence type="ECO:0000313" key="1">
    <source>
        <dbReference type="EMBL" id="AVK06433.1"/>
    </source>
</evidence>
<accession>A0A2R3IX38</accession>
<reference evidence="1 2" key="1">
    <citation type="submission" date="2018-02" db="EMBL/GenBank/DDBJ databases">
        <title>FDA/CDC Antimicrobial Resistant Isolate Bank Genome Sequencing.</title>
        <authorList>
            <person name="Benahmed F.H."/>
            <person name="Lutgring J.D."/>
            <person name="Yoo B."/>
            <person name="Machado M."/>
            <person name="Brown A."/>
            <person name="McAllister G."/>
            <person name="Perry A."/>
            <person name="Halpin A.L."/>
            <person name="Vavikolanu K."/>
            <person name="Ott S."/>
            <person name="Zhao X."/>
            <person name="Tallon L.J."/>
            <person name="Sadzewicz L."/>
            <person name="Aluvathingal J."/>
            <person name="Nadendla S."/>
            <person name="Voskania-kordi A."/>
            <person name="Simonyan V."/>
            <person name="Patel J."/>
            <person name="Shawar R.M."/>
        </authorList>
    </citation>
    <scope>NUCLEOTIDE SEQUENCE [LARGE SCALE GENOMIC DNA]</scope>
    <source>
        <strain evidence="1 2">AR_0356</strain>
    </source>
</reference>